<organism evidence="2 3">
    <name type="scientific">Marinobacter xestospongiae</name>
    <dbReference type="NCBI Taxonomy" id="994319"/>
    <lineage>
        <taxon>Bacteria</taxon>
        <taxon>Pseudomonadati</taxon>
        <taxon>Pseudomonadota</taxon>
        <taxon>Gammaproteobacteria</taxon>
        <taxon>Pseudomonadales</taxon>
        <taxon>Marinobacteraceae</taxon>
        <taxon>Marinobacter</taxon>
    </lineage>
</organism>
<evidence type="ECO:0000259" key="1">
    <source>
        <dbReference type="Pfam" id="PF13490"/>
    </source>
</evidence>
<keyword evidence="3" id="KW-1185">Reference proteome</keyword>
<protein>
    <submittedName>
        <fullName evidence="2">Zf-HC2 domain-containing protein</fullName>
    </submittedName>
</protein>
<gene>
    <name evidence="2" type="ORF">RYS15_18030</name>
</gene>
<dbReference type="InterPro" id="IPR027383">
    <property type="entry name" value="Znf_put"/>
</dbReference>
<evidence type="ECO:0000313" key="3">
    <source>
        <dbReference type="Proteomes" id="UP001269819"/>
    </source>
</evidence>
<dbReference type="Pfam" id="PF13490">
    <property type="entry name" value="zf-HC2"/>
    <property type="match status" value="1"/>
</dbReference>
<proteinExistence type="predicted"/>
<dbReference type="RefSeq" id="WP_316974977.1">
    <property type="nucleotide sequence ID" value="NZ_JAWIIJ010000016.1"/>
</dbReference>
<sequence length="88" mass="10078">MLMCRDLAVIASDYLEGDLPLTQRLSVRTHLMMCRHCRSFIANLRNSIELMKGHSDQRLDDRYARRLDEEIERALASQSKDGSGPDQG</sequence>
<dbReference type="Gene3D" id="1.10.10.1320">
    <property type="entry name" value="Anti-sigma factor, zinc-finger domain"/>
    <property type="match status" value="1"/>
</dbReference>
<feature type="domain" description="Putative zinc-finger" evidence="1">
    <location>
        <begin position="4"/>
        <end position="38"/>
    </location>
</feature>
<accession>A0ABU3W223</accession>
<dbReference type="InterPro" id="IPR041916">
    <property type="entry name" value="Anti_sigma_zinc_sf"/>
</dbReference>
<dbReference type="Proteomes" id="UP001269819">
    <property type="component" value="Unassembled WGS sequence"/>
</dbReference>
<reference evidence="2 3" key="1">
    <citation type="submission" date="2023-10" db="EMBL/GenBank/DDBJ databases">
        <title>Characteristics and mechanism of a salt-tolerant marine origin heterotrophic nitrifying- aerobic denitrifying bacteria Marinobacter xestospongiae HN1.</title>
        <authorList>
            <person name="Qi R."/>
        </authorList>
    </citation>
    <scope>NUCLEOTIDE SEQUENCE [LARGE SCALE GENOMIC DNA]</scope>
    <source>
        <strain evidence="2 3">HN1</strain>
    </source>
</reference>
<comment type="caution">
    <text evidence="2">The sequence shown here is derived from an EMBL/GenBank/DDBJ whole genome shotgun (WGS) entry which is preliminary data.</text>
</comment>
<name>A0ABU3W223_9GAMM</name>
<evidence type="ECO:0000313" key="2">
    <source>
        <dbReference type="EMBL" id="MDV2080587.1"/>
    </source>
</evidence>
<dbReference type="EMBL" id="JAWIIJ010000016">
    <property type="protein sequence ID" value="MDV2080587.1"/>
    <property type="molecule type" value="Genomic_DNA"/>
</dbReference>